<gene>
    <name evidence="1" type="ORF">JAZ04_08540</name>
</gene>
<evidence type="ECO:0000313" key="1">
    <source>
        <dbReference type="EMBL" id="MCG7938889.1"/>
    </source>
</evidence>
<dbReference type="AlphaFoldDB" id="A0A9E4K4J0"/>
<evidence type="ECO:0000313" key="2">
    <source>
        <dbReference type="Proteomes" id="UP000886687"/>
    </source>
</evidence>
<reference evidence="1" key="1">
    <citation type="journal article" date="2021" name="Proc. Natl. Acad. Sci. U.S.A.">
        <title>Global biogeography of chemosynthetic symbionts reveals both localized and globally distributed symbiont groups. .</title>
        <authorList>
            <person name="Osvatic J.T."/>
            <person name="Wilkins L.G.E."/>
            <person name="Leibrecht L."/>
            <person name="Leray M."/>
            <person name="Zauner S."/>
            <person name="Polzin J."/>
            <person name="Camacho Y."/>
            <person name="Gros O."/>
            <person name="van Gils J.A."/>
            <person name="Eisen J.A."/>
            <person name="Petersen J.M."/>
            <person name="Yuen B."/>
        </authorList>
    </citation>
    <scope>NUCLEOTIDE SEQUENCE</scope>
    <source>
        <strain evidence="1">MAGL173</strain>
    </source>
</reference>
<sequence>MRLLAQTLCNKENKHMWQCFLEIIDLVAKVAQTAIAAFVAWLAWRTFLKEEEQDTTVVEDVEKPLGEVTDLKLFETSKQTTWLKKTTNGIECHIDEHRKGKVGGHKWTLSPSQIKTILETGDIYVNPGYKIRTGLVSIGNRTNWLYSKKLFPEPANLHHKVIELLKAANA</sequence>
<proteinExistence type="predicted"/>
<dbReference type="Proteomes" id="UP000886687">
    <property type="component" value="Unassembled WGS sequence"/>
</dbReference>
<accession>A0A9E4K4J0</accession>
<organism evidence="1 2">
    <name type="scientific">Candidatus Thiodiazotropha lotti</name>
    <dbReference type="NCBI Taxonomy" id="2792787"/>
    <lineage>
        <taxon>Bacteria</taxon>
        <taxon>Pseudomonadati</taxon>
        <taxon>Pseudomonadota</taxon>
        <taxon>Gammaproteobacteria</taxon>
        <taxon>Chromatiales</taxon>
        <taxon>Sedimenticolaceae</taxon>
        <taxon>Candidatus Thiodiazotropha</taxon>
    </lineage>
</organism>
<protein>
    <submittedName>
        <fullName evidence="1">Uncharacterized protein</fullName>
    </submittedName>
</protein>
<dbReference type="EMBL" id="JAEPDI010000004">
    <property type="protein sequence ID" value="MCG7938889.1"/>
    <property type="molecule type" value="Genomic_DNA"/>
</dbReference>
<name>A0A9E4K4J0_9GAMM</name>
<comment type="caution">
    <text evidence="1">The sequence shown here is derived from an EMBL/GenBank/DDBJ whole genome shotgun (WGS) entry which is preliminary data.</text>
</comment>